<dbReference type="GO" id="GO:0043571">
    <property type="term" value="P:maintenance of CRISPR repeat elements"/>
    <property type="evidence" value="ECO:0007669"/>
    <property type="project" value="InterPro"/>
</dbReference>
<evidence type="ECO:0000256" key="1">
    <source>
        <dbReference type="ARBA" id="ARBA00023118"/>
    </source>
</evidence>
<dbReference type="RefSeq" id="WP_095643000.1">
    <property type="nucleotide sequence ID" value="NZ_LMVP01000020.1"/>
</dbReference>
<dbReference type="NCBIfam" id="TIGR02593">
    <property type="entry name" value="CRISPR_cas5"/>
    <property type="match status" value="1"/>
</dbReference>
<dbReference type="OrthoDB" id="42959at2157"/>
<protein>
    <recommendedName>
        <fullName evidence="4">Type I-B CRISPR-associated protein Cas5</fullName>
    </recommendedName>
</protein>
<dbReference type="Pfam" id="PF09704">
    <property type="entry name" value="Cas_Cas5d"/>
    <property type="match status" value="1"/>
</dbReference>
<sequence length="240" mass="27175">MKVISFLMKGRFAHFCLPFTNVYRLTQPCPTKTAIMGFIGSVMGINKNDFILYDKLKCGIEIVDEVEGIKKNYRTINVPYLGRKGFAGNSANNQSSRISIEVIVDPIYKIYLLGDEKFLSEIQKLMLLREPVYTPYLGLAQFIASTEFHVSEIVDAQAVEGENVNASGAFIRKFHGDLDFSKLTYGSIRLTEFEGIKGISPPRNFEHSVFAINLDSAPIPLKEVKQVVRIPEWDKYVPFF</sequence>
<dbReference type="EMBL" id="LMVP01000020">
    <property type="protein sequence ID" value="PAV14228.1"/>
    <property type="molecule type" value="Genomic_DNA"/>
</dbReference>
<proteinExistence type="predicted"/>
<name>A0A2A2HXZ7_9EURY</name>
<organism evidence="2 3">
    <name type="scientific">Methanosarcina spelaei</name>
    <dbReference type="NCBI Taxonomy" id="1036679"/>
    <lineage>
        <taxon>Archaea</taxon>
        <taxon>Methanobacteriati</taxon>
        <taxon>Methanobacteriota</taxon>
        <taxon>Stenosarchaea group</taxon>
        <taxon>Methanomicrobia</taxon>
        <taxon>Methanosarcinales</taxon>
        <taxon>Methanosarcinaceae</taxon>
        <taxon>Methanosarcina</taxon>
    </lineage>
</organism>
<gene>
    <name evidence="2" type="ORF">ASJ81_14705</name>
</gene>
<comment type="caution">
    <text evidence="2">The sequence shown here is derived from an EMBL/GenBank/DDBJ whole genome shotgun (WGS) entry which is preliminary data.</text>
</comment>
<dbReference type="Proteomes" id="UP000218164">
    <property type="component" value="Unassembled WGS sequence"/>
</dbReference>
<evidence type="ECO:0000313" key="2">
    <source>
        <dbReference type="EMBL" id="PAV14228.1"/>
    </source>
</evidence>
<accession>A0A2A2HXZ7</accession>
<evidence type="ECO:0000313" key="3">
    <source>
        <dbReference type="Proteomes" id="UP000218164"/>
    </source>
</evidence>
<dbReference type="InterPro" id="IPR013422">
    <property type="entry name" value="CRISPR-assoc_prot_Cas5_N"/>
</dbReference>
<keyword evidence="3" id="KW-1185">Reference proteome</keyword>
<keyword evidence="1" id="KW-0051">Antiviral defense</keyword>
<dbReference type="GO" id="GO:0051607">
    <property type="term" value="P:defense response to virus"/>
    <property type="evidence" value="ECO:0007669"/>
    <property type="project" value="UniProtKB-KW"/>
</dbReference>
<dbReference type="InterPro" id="IPR021124">
    <property type="entry name" value="CRISPR-assoc_prot_Cas5"/>
</dbReference>
<dbReference type="AlphaFoldDB" id="A0A2A2HXZ7"/>
<reference evidence="2 3" key="1">
    <citation type="journal article" date="2017" name="BMC Genomics">
        <title>Genomic analysis of methanogenic archaea reveals a shift towards energy conservation.</title>
        <authorList>
            <person name="Gilmore S.P."/>
            <person name="Henske J.K."/>
            <person name="Sexton J.A."/>
            <person name="Solomon K.V."/>
            <person name="Seppala S."/>
            <person name="Yoo J.I."/>
            <person name="Huyett L.M."/>
            <person name="Pressman A."/>
            <person name="Cogan J.Z."/>
            <person name="Kivenson V."/>
            <person name="Peng X."/>
            <person name="Tan Y."/>
            <person name="Valentine D.L."/>
            <person name="O'Malley M.A."/>
        </authorList>
    </citation>
    <scope>NUCLEOTIDE SEQUENCE [LARGE SCALE GENOMIC DNA]</scope>
    <source>
        <strain evidence="2 3">MC-15</strain>
    </source>
</reference>
<evidence type="ECO:0008006" key="4">
    <source>
        <dbReference type="Google" id="ProtNLM"/>
    </source>
</evidence>
<dbReference type="Gene3D" id="3.30.70.2660">
    <property type="match status" value="1"/>
</dbReference>